<accession>A0A1A8ZAL4</accession>
<gene>
    <name evidence="1" type="ORF">POVWA2_040720</name>
</gene>
<dbReference type="Proteomes" id="UP000078550">
    <property type="component" value="Unassembled WGS sequence"/>
</dbReference>
<dbReference type="EMBL" id="FLRE01000155">
    <property type="protein sequence ID" value="SBT40909.1"/>
    <property type="molecule type" value="Genomic_DNA"/>
</dbReference>
<evidence type="ECO:0000313" key="2">
    <source>
        <dbReference type="Proteomes" id="UP000078550"/>
    </source>
</evidence>
<organism evidence="1 2">
    <name type="scientific">Plasmodium ovale wallikeri</name>
    <dbReference type="NCBI Taxonomy" id="864142"/>
    <lineage>
        <taxon>Eukaryota</taxon>
        <taxon>Sar</taxon>
        <taxon>Alveolata</taxon>
        <taxon>Apicomplexa</taxon>
        <taxon>Aconoidasida</taxon>
        <taxon>Haemosporida</taxon>
        <taxon>Plasmodiidae</taxon>
        <taxon>Plasmodium</taxon>
        <taxon>Plasmodium (Plasmodium)</taxon>
    </lineage>
</organism>
<dbReference type="AlphaFoldDB" id="A0A1A8ZAL4"/>
<sequence length="145" mass="16363">MFAFLSHTFDTCISGKGTGASPHVFTCSLVGTILFSAKIRPCRQSRHTQNMDTCTQEKVFSMTLLRGALTTPTCAQHVPLHIHVIAHDPCIRTTNFTYQIGAHKIRTIRVETCYSANSTYRRRSVKRHTFCPKEICNPNDYALLD</sequence>
<proteinExistence type="predicted"/>
<name>A0A1A8ZAL4_PLAOA</name>
<reference evidence="2" key="1">
    <citation type="submission" date="2016-05" db="EMBL/GenBank/DDBJ databases">
        <authorList>
            <person name="Naeem Raeece"/>
        </authorList>
    </citation>
    <scope>NUCLEOTIDE SEQUENCE [LARGE SCALE GENOMIC DNA]</scope>
</reference>
<evidence type="ECO:0000313" key="1">
    <source>
        <dbReference type="EMBL" id="SBT40909.1"/>
    </source>
</evidence>
<protein>
    <submittedName>
        <fullName evidence="1">Uncharacterized protein</fullName>
    </submittedName>
</protein>